<dbReference type="InParanoid" id="A0A1B7NDU5"/>
<dbReference type="Pfam" id="PF24845">
    <property type="entry name" value="DUF7721"/>
    <property type="match status" value="1"/>
</dbReference>
<evidence type="ECO:0000313" key="3">
    <source>
        <dbReference type="EMBL" id="OAX43042.1"/>
    </source>
</evidence>
<dbReference type="PANTHER" id="PTHR39477:SF1">
    <property type="entry name" value="BETA-FLANKING PROTEIN"/>
    <property type="match status" value="1"/>
</dbReference>
<proteinExistence type="predicted"/>
<reference evidence="3 4" key="1">
    <citation type="submission" date="2016-06" db="EMBL/GenBank/DDBJ databases">
        <title>Comparative genomics of the ectomycorrhizal sister species Rhizopogon vinicolor and Rhizopogon vesiculosus (Basidiomycota: Boletales) reveals a divergence of the mating type B locus.</title>
        <authorList>
            <consortium name="DOE Joint Genome Institute"/>
            <person name="Mujic A.B."/>
            <person name="Kuo A."/>
            <person name="Tritt A."/>
            <person name="Lipzen A."/>
            <person name="Chen C."/>
            <person name="Johnson J."/>
            <person name="Sharma A."/>
            <person name="Barry K."/>
            <person name="Grigoriev I.V."/>
            <person name="Spatafora J.W."/>
        </authorList>
    </citation>
    <scope>NUCLEOTIDE SEQUENCE [LARGE SCALE GENOMIC DNA]</scope>
    <source>
        <strain evidence="3 4">AM-OR11-026</strain>
    </source>
</reference>
<evidence type="ECO:0000259" key="2">
    <source>
        <dbReference type="Pfam" id="PF24845"/>
    </source>
</evidence>
<dbReference type="PANTHER" id="PTHR39477">
    <property type="entry name" value="CHROMOSOME 8, WHOLE GENOME SHOTGUN SEQUENCE"/>
    <property type="match status" value="1"/>
</dbReference>
<dbReference type="InterPro" id="IPR056138">
    <property type="entry name" value="DUF7721"/>
</dbReference>
<evidence type="ECO:0000313" key="4">
    <source>
        <dbReference type="Proteomes" id="UP000092154"/>
    </source>
</evidence>
<dbReference type="Proteomes" id="UP000092154">
    <property type="component" value="Unassembled WGS sequence"/>
</dbReference>
<sequence length="226" mass="23644">MDGFMNLAKQGYQAYSESQSTANVHKTGGQEFNSPDNRPPQHQHQYQSESGGYGQSYNSDEVNQHVDSDHHDHANQALSHAQRNVQHQPDIDEDTVENLRSAHQQAFSSEGRGPGGMAPDAMGGAAAFKVFSDMMSGGGGGGGGSGGDMQSKLVGLAMQHAGQLFDQSGGGSGADKQSAMTSAATYVMKLMMKKEMSGMIGGSSSGGLSGLMGMVHQNFGLNLRGI</sequence>
<evidence type="ECO:0000256" key="1">
    <source>
        <dbReference type="SAM" id="MobiDB-lite"/>
    </source>
</evidence>
<organism evidence="3 4">
    <name type="scientific">Rhizopogon vinicolor AM-OR11-026</name>
    <dbReference type="NCBI Taxonomy" id="1314800"/>
    <lineage>
        <taxon>Eukaryota</taxon>
        <taxon>Fungi</taxon>
        <taxon>Dikarya</taxon>
        <taxon>Basidiomycota</taxon>
        <taxon>Agaricomycotina</taxon>
        <taxon>Agaricomycetes</taxon>
        <taxon>Agaricomycetidae</taxon>
        <taxon>Boletales</taxon>
        <taxon>Suillineae</taxon>
        <taxon>Rhizopogonaceae</taxon>
        <taxon>Rhizopogon</taxon>
    </lineage>
</organism>
<keyword evidence="4" id="KW-1185">Reference proteome</keyword>
<protein>
    <recommendedName>
        <fullName evidence="2">DUF7721 domain-containing protein</fullName>
    </recommendedName>
</protein>
<dbReference type="OrthoDB" id="2290255at2759"/>
<accession>A0A1B7NDU5</accession>
<feature type="domain" description="DUF7721" evidence="2">
    <location>
        <begin position="63"/>
        <end position="139"/>
    </location>
</feature>
<dbReference type="EMBL" id="KV448145">
    <property type="protein sequence ID" value="OAX43042.1"/>
    <property type="molecule type" value="Genomic_DNA"/>
</dbReference>
<dbReference type="STRING" id="1314800.A0A1B7NDU5"/>
<dbReference type="AlphaFoldDB" id="A0A1B7NDU5"/>
<feature type="compositionally biased region" description="Polar residues" evidence="1">
    <location>
        <begin position="13"/>
        <end position="61"/>
    </location>
</feature>
<gene>
    <name evidence="3" type="ORF">K503DRAFT_779515</name>
</gene>
<name>A0A1B7NDU5_9AGAM</name>
<feature type="region of interest" description="Disordered" evidence="1">
    <location>
        <begin position="1"/>
        <end position="67"/>
    </location>
</feature>